<sequence>MTSSDKPELDASHLDIELNLPRSLEEMLLPDVYVGLEIDLLSPGDGIVTDRHHASSDRYEADDPMNQIEGQISPFTLSGWLRHGCEQVLQAAGATACHPGESNADYMRANVYERDLESGYHEKGTCLDDHDDGCVVYDVFGGFGDQPGKLLRRPVSFSPIRRNVDVLDGEAEAHYRQVSNQVRSRNDEDGGKPLRQADRDVLGNVEGTWKLTFRELKPEFVGLLLEAVSFLDAHSDEFAFQLGGARNFGAGIADVWVINPLYTEQEVRRVFNRAQAATSAMDEKDEVWASECRPAFVTALQARVAARDVDVPVPGDDSDAVLGGESA</sequence>
<gene>
    <name evidence="1" type="ORF">BDK88_1662</name>
</gene>
<organism evidence="1 2">
    <name type="scientific">Natrinema hispanicum</name>
    <dbReference type="NCBI Taxonomy" id="392421"/>
    <lineage>
        <taxon>Archaea</taxon>
        <taxon>Methanobacteriati</taxon>
        <taxon>Methanobacteriota</taxon>
        <taxon>Stenosarchaea group</taxon>
        <taxon>Halobacteria</taxon>
        <taxon>Halobacteriales</taxon>
        <taxon>Natrialbaceae</taxon>
        <taxon>Natrinema</taxon>
    </lineage>
</organism>
<dbReference type="EMBL" id="SHMP01000004">
    <property type="protein sequence ID" value="RZV10494.1"/>
    <property type="molecule type" value="Genomic_DNA"/>
</dbReference>
<dbReference type="OrthoDB" id="190940at2157"/>
<evidence type="ECO:0000313" key="2">
    <source>
        <dbReference type="Proteomes" id="UP000291097"/>
    </source>
</evidence>
<protein>
    <submittedName>
        <fullName evidence="1">Uncharacterized protein</fullName>
    </submittedName>
</protein>
<proteinExistence type="predicted"/>
<reference evidence="1 2" key="1">
    <citation type="submission" date="2019-02" db="EMBL/GenBank/DDBJ databases">
        <title>Genomic Encyclopedia of Archaeal and Bacterial Type Strains, Phase II (KMG-II): from individual species to whole genera.</title>
        <authorList>
            <person name="Goeker M."/>
        </authorList>
    </citation>
    <scope>NUCLEOTIDE SEQUENCE [LARGE SCALE GENOMIC DNA]</scope>
    <source>
        <strain evidence="1 2">DSM 18328</strain>
    </source>
</reference>
<accession>A0A482Y6L9</accession>
<comment type="caution">
    <text evidence="1">The sequence shown here is derived from an EMBL/GenBank/DDBJ whole genome shotgun (WGS) entry which is preliminary data.</text>
</comment>
<dbReference type="AlphaFoldDB" id="A0A482Y6L9"/>
<dbReference type="RefSeq" id="WP_130500000.1">
    <property type="nucleotide sequence ID" value="NZ_SHMP01000004.1"/>
</dbReference>
<dbReference type="Proteomes" id="UP000291097">
    <property type="component" value="Unassembled WGS sequence"/>
</dbReference>
<evidence type="ECO:0000313" key="1">
    <source>
        <dbReference type="EMBL" id="RZV10494.1"/>
    </source>
</evidence>
<name>A0A482Y6L9_9EURY</name>